<evidence type="ECO:0000259" key="2">
    <source>
        <dbReference type="Pfam" id="PF09850"/>
    </source>
</evidence>
<dbReference type="Pfam" id="PF09850">
    <property type="entry name" value="DotU"/>
    <property type="match status" value="1"/>
</dbReference>
<gene>
    <name evidence="3" type="ORF">ElP_06170</name>
</gene>
<dbReference type="PANTHER" id="PTHR38033">
    <property type="entry name" value="MEMBRANE PROTEIN-RELATED"/>
    <property type="match status" value="1"/>
</dbReference>
<evidence type="ECO:0000256" key="1">
    <source>
        <dbReference type="SAM" id="Phobius"/>
    </source>
</evidence>
<sequence length="212" mass="23467">MTDAFARVIGPIIQHVLEFQRRVAQGDHPGLEAERAELLALLDSAGQRADSARETADAFPLARHALIYWVDEVLINSGWSHASDWRNHILEWDFYRERLGGERFYEMSREAEAKSNADALETYFLCVALGFRGQHGHAPRELQAWAERAYHRIAESARNPDHFLPEVPRAGDEGPLQPLPGPSILLTVSVLASASLLVSLAGYLAATGIMGS</sequence>
<dbReference type="AlphaFoldDB" id="A0A518GW02"/>
<proteinExistence type="predicted"/>
<feature type="transmembrane region" description="Helical" evidence="1">
    <location>
        <begin position="184"/>
        <end position="206"/>
    </location>
</feature>
<keyword evidence="1" id="KW-1133">Transmembrane helix</keyword>
<dbReference type="RefSeq" id="WP_145267120.1">
    <property type="nucleotide sequence ID" value="NZ_CP036426.1"/>
</dbReference>
<reference evidence="3 4" key="1">
    <citation type="submission" date="2019-02" db="EMBL/GenBank/DDBJ databases">
        <title>Deep-cultivation of Planctomycetes and their phenomic and genomic characterization uncovers novel biology.</title>
        <authorList>
            <person name="Wiegand S."/>
            <person name="Jogler M."/>
            <person name="Boedeker C."/>
            <person name="Pinto D."/>
            <person name="Vollmers J."/>
            <person name="Rivas-Marin E."/>
            <person name="Kohn T."/>
            <person name="Peeters S.H."/>
            <person name="Heuer A."/>
            <person name="Rast P."/>
            <person name="Oberbeckmann S."/>
            <person name="Bunk B."/>
            <person name="Jeske O."/>
            <person name="Meyerdierks A."/>
            <person name="Storesund J.E."/>
            <person name="Kallscheuer N."/>
            <person name="Luecker S."/>
            <person name="Lage O.M."/>
            <person name="Pohl T."/>
            <person name="Merkel B.J."/>
            <person name="Hornburger P."/>
            <person name="Mueller R.-W."/>
            <person name="Bruemmer F."/>
            <person name="Labrenz M."/>
            <person name="Spormann A.M."/>
            <person name="Op den Camp H."/>
            <person name="Overmann J."/>
            <person name="Amann R."/>
            <person name="Jetten M.S.M."/>
            <person name="Mascher T."/>
            <person name="Medema M.H."/>
            <person name="Devos D.P."/>
            <person name="Kaster A.-K."/>
            <person name="Ovreas L."/>
            <person name="Rohde M."/>
            <person name="Galperin M.Y."/>
            <person name="Jogler C."/>
        </authorList>
    </citation>
    <scope>NUCLEOTIDE SEQUENCE [LARGE SCALE GENOMIC DNA]</scope>
    <source>
        <strain evidence="3 4">ElP</strain>
    </source>
</reference>
<dbReference type="EMBL" id="CP036426">
    <property type="protein sequence ID" value="QDV32777.1"/>
    <property type="molecule type" value="Genomic_DNA"/>
</dbReference>
<dbReference type="InterPro" id="IPR017732">
    <property type="entry name" value="T4/T6SS_DotU"/>
</dbReference>
<keyword evidence="4" id="KW-1185">Reference proteome</keyword>
<dbReference type="InterPro" id="IPR038522">
    <property type="entry name" value="T4/T6SS_DotU_sf"/>
</dbReference>
<keyword evidence="1" id="KW-0472">Membrane</keyword>
<evidence type="ECO:0000313" key="3">
    <source>
        <dbReference type="EMBL" id="QDV32777.1"/>
    </source>
</evidence>
<dbReference type="KEGG" id="tpla:ElP_06170"/>
<name>A0A518GW02_9BACT</name>
<protein>
    <recommendedName>
        <fullName evidence="2">Type IV / VI secretion system DotU domain-containing protein</fullName>
    </recommendedName>
</protein>
<feature type="domain" description="Type IV / VI secretion system DotU" evidence="2">
    <location>
        <begin position="9"/>
        <end position="204"/>
    </location>
</feature>
<keyword evidence="1" id="KW-0812">Transmembrane</keyword>
<organism evidence="3 4">
    <name type="scientific">Tautonia plasticadhaerens</name>
    <dbReference type="NCBI Taxonomy" id="2527974"/>
    <lineage>
        <taxon>Bacteria</taxon>
        <taxon>Pseudomonadati</taxon>
        <taxon>Planctomycetota</taxon>
        <taxon>Planctomycetia</taxon>
        <taxon>Isosphaerales</taxon>
        <taxon>Isosphaeraceae</taxon>
        <taxon>Tautonia</taxon>
    </lineage>
</organism>
<accession>A0A518GW02</accession>
<evidence type="ECO:0000313" key="4">
    <source>
        <dbReference type="Proteomes" id="UP000317835"/>
    </source>
</evidence>
<dbReference type="OrthoDB" id="345640at2"/>
<dbReference type="PANTHER" id="PTHR38033:SF1">
    <property type="entry name" value="DOTU FAMILY TYPE IV_VI SECRETION SYSTEM PROTEIN"/>
    <property type="match status" value="1"/>
</dbReference>
<dbReference type="Proteomes" id="UP000317835">
    <property type="component" value="Chromosome"/>
</dbReference>
<dbReference type="Gene3D" id="1.25.40.590">
    <property type="entry name" value="Type IV / VI secretion system, DotU"/>
    <property type="match status" value="1"/>
</dbReference>